<keyword evidence="3" id="KW-1185">Reference proteome</keyword>
<dbReference type="AlphaFoldDB" id="A0A915YBV8"/>
<feature type="chain" id="PRO_5037172136" evidence="1">
    <location>
        <begin position="22"/>
        <end position="282"/>
    </location>
</feature>
<name>A0A915YBV8_9BACT</name>
<feature type="signal peptide" evidence="1">
    <location>
        <begin position="1"/>
        <end position="21"/>
    </location>
</feature>
<dbReference type="SUPFAM" id="SSF56935">
    <property type="entry name" value="Porins"/>
    <property type="match status" value="1"/>
</dbReference>
<keyword evidence="1" id="KW-0732">Signal</keyword>
<dbReference type="Proteomes" id="UP001060919">
    <property type="component" value="Chromosome"/>
</dbReference>
<organism evidence="2 3">
    <name type="scientific">Aureispira anguillae</name>
    <dbReference type="NCBI Taxonomy" id="2864201"/>
    <lineage>
        <taxon>Bacteria</taxon>
        <taxon>Pseudomonadati</taxon>
        <taxon>Bacteroidota</taxon>
        <taxon>Saprospiria</taxon>
        <taxon>Saprospirales</taxon>
        <taxon>Saprospiraceae</taxon>
        <taxon>Aureispira</taxon>
    </lineage>
</organism>
<reference evidence="2" key="1">
    <citation type="submission" date="2022-09" db="EMBL/GenBank/DDBJ databases">
        <title>Aureispira anguillicida sp. nov., isolated from Leptocephalus of Japanese eel Anguilla japonica.</title>
        <authorList>
            <person name="Yuasa K."/>
            <person name="Mekata T."/>
            <person name="Ikunari K."/>
        </authorList>
    </citation>
    <scope>NUCLEOTIDE SEQUENCE</scope>
    <source>
        <strain evidence="2">EL160426</strain>
    </source>
</reference>
<sequence>MKKKILTVILSCFYIAGFAQNGIPQNAGARGAAMGNASLTFTDINSIFTNQAGLGYLEHLSFTAYGERRFLLADGLNSFLFGLAYPHQSIGTIGLSVHYFGYGKYNEQKIGLSYARKLFKRVSIGAQFNYLGTRIGEYGTAHSFTFELGILAKVTKHFHLAAHTFSPVRIELPNGDALPSIFKLGVAYIPSSKLRLTAELEKDLEQPFNGRFGIEYHPINVLYVRAGVSTSPVMASFGLGLNMKGLKIDLATSYHTILGFTPGLSISYVVGDKAPQKASSGH</sequence>
<evidence type="ECO:0000313" key="3">
    <source>
        <dbReference type="Proteomes" id="UP001060919"/>
    </source>
</evidence>
<gene>
    <name evidence="2" type="ORF">AsAng_0009370</name>
</gene>
<protein>
    <submittedName>
        <fullName evidence="2">Uncharacterized protein</fullName>
    </submittedName>
</protein>
<dbReference type="KEGG" id="aup:AsAng_0009370"/>
<evidence type="ECO:0000313" key="2">
    <source>
        <dbReference type="EMBL" id="BDS10229.1"/>
    </source>
</evidence>
<dbReference type="EMBL" id="AP026867">
    <property type="protein sequence ID" value="BDS10229.1"/>
    <property type="molecule type" value="Genomic_DNA"/>
</dbReference>
<evidence type="ECO:0000256" key="1">
    <source>
        <dbReference type="SAM" id="SignalP"/>
    </source>
</evidence>
<proteinExistence type="predicted"/>
<accession>A0A915YBV8</accession>
<dbReference type="Gene3D" id="2.40.160.60">
    <property type="entry name" value="Outer membrane protein transport protein (OMPP1/FadL/TodX)"/>
    <property type="match status" value="1"/>
</dbReference>
<dbReference type="RefSeq" id="WP_264791557.1">
    <property type="nucleotide sequence ID" value="NZ_AP026867.1"/>
</dbReference>